<dbReference type="Pfam" id="PF13559">
    <property type="entry name" value="DUF4129"/>
    <property type="match status" value="1"/>
</dbReference>
<feature type="transmembrane region" description="Helical" evidence="2">
    <location>
        <begin position="142"/>
        <end position="161"/>
    </location>
</feature>
<keyword evidence="2" id="KW-0472">Membrane</keyword>
<evidence type="ECO:0000256" key="2">
    <source>
        <dbReference type="SAM" id="Phobius"/>
    </source>
</evidence>
<dbReference type="Proteomes" id="UP000051888">
    <property type="component" value="Unassembled WGS sequence"/>
</dbReference>
<dbReference type="InterPro" id="IPR038765">
    <property type="entry name" value="Papain-like_cys_pep_sf"/>
</dbReference>
<proteinExistence type="predicted"/>
<accession>A0A0Q3WS38</accession>
<keyword evidence="5" id="KW-1185">Reference proteome</keyword>
<evidence type="ECO:0000259" key="3">
    <source>
        <dbReference type="SMART" id="SM00460"/>
    </source>
</evidence>
<feature type="transmembrane region" description="Helical" evidence="2">
    <location>
        <begin position="39"/>
        <end position="56"/>
    </location>
</feature>
<dbReference type="AlphaFoldDB" id="A0A0Q3WS38"/>
<dbReference type="RefSeq" id="WP_055741296.1">
    <property type="nucleotide sequence ID" value="NZ_JAAIWL010000064.1"/>
</dbReference>
<dbReference type="STRING" id="157838.AN964_18395"/>
<feature type="compositionally biased region" description="Polar residues" evidence="1">
    <location>
        <begin position="586"/>
        <end position="595"/>
    </location>
</feature>
<dbReference type="Pfam" id="PF01841">
    <property type="entry name" value="Transglut_core"/>
    <property type="match status" value="1"/>
</dbReference>
<dbReference type="InterPro" id="IPR002931">
    <property type="entry name" value="Transglutaminase-like"/>
</dbReference>
<evidence type="ECO:0000313" key="5">
    <source>
        <dbReference type="Proteomes" id="UP000051888"/>
    </source>
</evidence>
<feature type="transmembrane region" description="Helical" evidence="2">
    <location>
        <begin position="167"/>
        <end position="187"/>
    </location>
</feature>
<dbReference type="InterPro" id="IPR025403">
    <property type="entry name" value="TgpA-like_C"/>
</dbReference>
<dbReference type="InterPro" id="IPR021878">
    <property type="entry name" value="TgpA_N"/>
</dbReference>
<comment type="caution">
    <text evidence="4">The sequence shown here is derived from an EMBL/GenBank/DDBJ whole genome shotgun (WGS) entry which is preliminary data.</text>
</comment>
<organism evidence="4 5">
    <name type="scientific">Heyndrickxia shackletonii</name>
    <dbReference type="NCBI Taxonomy" id="157838"/>
    <lineage>
        <taxon>Bacteria</taxon>
        <taxon>Bacillati</taxon>
        <taxon>Bacillota</taxon>
        <taxon>Bacilli</taxon>
        <taxon>Bacillales</taxon>
        <taxon>Bacillaceae</taxon>
        <taxon>Heyndrickxia</taxon>
    </lineage>
</organism>
<dbReference type="InterPro" id="IPR052901">
    <property type="entry name" value="Bact_TGase-like"/>
</dbReference>
<feature type="domain" description="Transglutaminase-like" evidence="3">
    <location>
        <begin position="474"/>
        <end position="549"/>
    </location>
</feature>
<keyword evidence="2" id="KW-0812">Transmembrane</keyword>
<dbReference type="Pfam" id="PF11992">
    <property type="entry name" value="TgpA_N"/>
    <property type="match status" value="1"/>
</dbReference>
<dbReference type="PANTHER" id="PTHR42736:SF1">
    <property type="entry name" value="PROTEIN-GLUTAMINE GAMMA-GLUTAMYLTRANSFERASE"/>
    <property type="match status" value="1"/>
</dbReference>
<sequence length="735" mass="85835">MRQTKRDNKSFIIILYIFSFFLLWEWIRPLESITDTGNSYLFVLFILMSFALYIINIRKGIDIVLKVIFILFSLHHLFYHQHLLELTWIFDFFGNLFHNLKRLFAGHWDLLSGEFRSLLFFILLWLITYLLKYWLTVRRNVFIFFLMTVMYITVLDTFTPYHGEWPIVRTIFIGFALLGVLSFKRLAEQNRLAISKNNWIRWTVPLAIIICGCTLFALVAPKANAIWPDPVPYIKAHVGKDKQNGRGSGGRGTVGYRSDDSHLGGPFKGDNTVVFRVKAPSRQYWRVETRDTYTGKGWINTENVSTNVFSSGSLASTSVTNNMVEGVKEEKAVIHFNRNNYTVVYPYGLLKIVGKSGLEKFIANIATDKVEVFSESPNKELNDYTTVYIAPQYSVKELKKPPQHGFAYPSDSLQLPDTLPQRVRDLAEKITAGKTNEYDKAKAIEQYFQMNGFVYDQKNVAVPKKNQDYVDQFLFETKRGYCDNFSTSMVALLRSVGIPSRWVKGYSGGNYVDTVDDTYKLYDITNNNAHSWVEVLFPNVGWVPFEPTIGFSNNAIFKDDESNKAVNSTSPDDEMKKNQPQKKPTEQATQQNTSTTEKFSLKAEWNKVWNYMKLHWLRFVIILLVILLAVWYIYWKRGKWMPFYLVYHYRRKTDPDTFSKAYLSLLKQLERYGIRKQNGQTLREFAKYVDTFFETNAMKQLTEHYERIIYRGRKTGVKWEETRELWENLIKKTSG</sequence>
<dbReference type="PANTHER" id="PTHR42736">
    <property type="entry name" value="PROTEIN-GLUTAMINE GAMMA-GLUTAMYLTRANSFERASE"/>
    <property type="match status" value="1"/>
</dbReference>
<feature type="transmembrane region" description="Helical" evidence="2">
    <location>
        <begin position="63"/>
        <end position="79"/>
    </location>
</feature>
<dbReference type="EMBL" id="LJJC01000006">
    <property type="protein sequence ID" value="KQL50999.1"/>
    <property type="molecule type" value="Genomic_DNA"/>
</dbReference>
<gene>
    <name evidence="4" type="ORF">AN964_18395</name>
</gene>
<reference evidence="4 5" key="1">
    <citation type="submission" date="2015-09" db="EMBL/GenBank/DDBJ databases">
        <title>Genome sequencing project for genomic taxonomy and phylogenomics of Bacillus-like bacteria.</title>
        <authorList>
            <person name="Liu B."/>
            <person name="Wang J."/>
            <person name="Zhu Y."/>
            <person name="Liu G."/>
            <person name="Chen Q."/>
            <person name="Chen Z."/>
            <person name="Lan J."/>
            <person name="Che J."/>
            <person name="Ge C."/>
            <person name="Shi H."/>
            <person name="Pan Z."/>
            <person name="Liu X."/>
        </authorList>
    </citation>
    <scope>NUCLEOTIDE SEQUENCE [LARGE SCALE GENOMIC DNA]</scope>
    <source>
        <strain evidence="4 5">LMG 18435</strain>
    </source>
</reference>
<feature type="transmembrane region" description="Helical" evidence="2">
    <location>
        <begin position="12"/>
        <end position="27"/>
    </location>
</feature>
<feature type="region of interest" description="Disordered" evidence="1">
    <location>
        <begin position="562"/>
        <end position="595"/>
    </location>
</feature>
<dbReference type="SUPFAM" id="SSF54001">
    <property type="entry name" value="Cysteine proteinases"/>
    <property type="match status" value="1"/>
</dbReference>
<feature type="transmembrane region" description="Helical" evidence="2">
    <location>
        <begin position="118"/>
        <end position="135"/>
    </location>
</feature>
<evidence type="ECO:0000256" key="1">
    <source>
        <dbReference type="SAM" id="MobiDB-lite"/>
    </source>
</evidence>
<dbReference type="PATRIC" id="fig|157838.3.peg.4085"/>
<dbReference type="SMART" id="SM00460">
    <property type="entry name" value="TGc"/>
    <property type="match status" value="1"/>
</dbReference>
<name>A0A0Q3WS38_9BACI</name>
<protein>
    <recommendedName>
        <fullName evidence="3">Transglutaminase-like domain-containing protein</fullName>
    </recommendedName>
</protein>
<feature type="transmembrane region" description="Helical" evidence="2">
    <location>
        <begin position="616"/>
        <end position="635"/>
    </location>
</feature>
<dbReference type="Gene3D" id="3.10.620.30">
    <property type="match status" value="1"/>
</dbReference>
<dbReference type="OrthoDB" id="9804872at2"/>
<evidence type="ECO:0000313" key="4">
    <source>
        <dbReference type="EMBL" id="KQL50999.1"/>
    </source>
</evidence>
<keyword evidence="2" id="KW-1133">Transmembrane helix</keyword>
<feature type="transmembrane region" description="Helical" evidence="2">
    <location>
        <begin position="199"/>
        <end position="220"/>
    </location>
</feature>